<dbReference type="PANTHER" id="PTHR19446">
    <property type="entry name" value="REVERSE TRANSCRIPTASES"/>
    <property type="match status" value="1"/>
</dbReference>
<dbReference type="InterPro" id="IPR000477">
    <property type="entry name" value="RT_dom"/>
</dbReference>
<dbReference type="SUPFAM" id="SSF56672">
    <property type="entry name" value="DNA/RNA polymerases"/>
    <property type="match status" value="1"/>
</dbReference>
<comment type="caution">
    <text evidence="2">The sequence shown here is derived from an EMBL/GenBank/DDBJ whole genome shotgun (WGS) entry which is preliminary data.</text>
</comment>
<gene>
    <name evidence="2" type="primary">Po23</name>
    <name evidence="2" type="ORF">CRYUND_R15583</name>
</gene>
<evidence type="ECO:0000259" key="1">
    <source>
        <dbReference type="PROSITE" id="PS50878"/>
    </source>
</evidence>
<dbReference type="PROSITE" id="PS50878">
    <property type="entry name" value="RT_POL"/>
    <property type="match status" value="1"/>
</dbReference>
<feature type="domain" description="Reverse transcriptase" evidence="1">
    <location>
        <begin position="1"/>
        <end position="108"/>
    </location>
</feature>
<dbReference type="InterPro" id="IPR043502">
    <property type="entry name" value="DNA/RNA_pol_sf"/>
</dbReference>
<dbReference type="AlphaFoldDB" id="A0A7K4LPI8"/>
<feature type="non-terminal residue" evidence="2">
    <location>
        <position position="108"/>
    </location>
</feature>
<protein>
    <submittedName>
        <fullName evidence="2">PO23 protein</fullName>
    </submittedName>
</protein>
<evidence type="ECO:0000313" key="2">
    <source>
        <dbReference type="EMBL" id="NWJ06655.1"/>
    </source>
</evidence>
<organism evidence="2 3">
    <name type="scientific">Crypturellus undulatus</name>
    <dbReference type="NCBI Taxonomy" id="48396"/>
    <lineage>
        <taxon>Eukaryota</taxon>
        <taxon>Metazoa</taxon>
        <taxon>Chordata</taxon>
        <taxon>Craniata</taxon>
        <taxon>Vertebrata</taxon>
        <taxon>Euteleostomi</taxon>
        <taxon>Archelosauria</taxon>
        <taxon>Archosauria</taxon>
        <taxon>Dinosauria</taxon>
        <taxon>Saurischia</taxon>
        <taxon>Theropoda</taxon>
        <taxon>Coelurosauria</taxon>
        <taxon>Aves</taxon>
        <taxon>Palaeognathae</taxon>
        <taxon>Tinamiformes</taxon>
        <taxon>Tinamidae</taxon>
        <taxon>Crypturellus</taxon>
    </lineage>
</organism>
<dbReference type="Proteomes" id="UP000534426">
    <property type="component" value="Unassembled WGS sequence"/>
</dbReference>
<sequence>KAFNTVNHQHIFWVLAQKGVDKHIINIICDLYTNCGTAIEMGGQCRERIKILGGVKQGDPMSPIFFNLALDPLLYGEQVVSLALVDDLTLLSNSWDSTKRNIEVVEEF</sequence>
<proteinExistence type="predicted"/>
<dbReference type="Pfam" id="PF00078">
    <property type="entry name" value="RVT_1"/>
    <property type="match status" value="1"/>
</dbReference>
<feature type="non-terminal residue" evidence="2">
    <location>
        <position position="1"/>
    </location>
</feature>
<reference evidence="2 3" key="1">
    <citation type="submission" date="2019-09" db="EMBL/GenBank/DDBJ databases">
        <title>Bird 10,000 Genomes (B10K) Project - Family phase.</title>
        <authorList>
            <person name="Zhang G."/>
        </authorList>
    </citation>
    <scope>NUCLEOTIDE SEQUENCE [LARGE SCALE GENOMIC DNA]</scope>
    <source>
        <strain evidence="2">B10K-MSB-37135</strain>
        <tissue evidence="2">Heart</tissue>
    </source>
</reference>
<dbReference type="EMBL" id="VWPW01020770">
    <property type="protein sequence ID" value="NWJ06655.1"/>
    <property type="molecule type" value="Genomic_DNA"/>
</dbReference>
<accession>A0A7K4LPI8</accession>
<keyword evidence="3" id="KW-1185">Reference proteome</keyword>
<evidence type="ECO:0000313" key="3">
    <source>
        <dbReference type="Proteomes" id="UP000534426"/>
    </source>
</evidence>
<name>A0A7K4LPI8_9AVES</name>